<dbReference type="RefSeq" id="WP_111266296.1">
    <property type="nucleotide sequence ID" value="NZ_CP029843.1"/>
</dbReference>
<feature type="transmembrane region" description="Helical" evidence="1">
    <location>
        <begin position="38"/>
        <end position="58"/>
    </location>
</feature>
<protein>
    <submittedName>
        <fullName evidence="2">Membrane protein</fullName>
    </submittedName>
</protein>
<keyword evidence="1" id="KW-0812">Transmembrane</keyword>
<accession>A0A2U9T3E4</accession>
<reference evidence="3 5" key="2">
    <citation type="submission" date="2019-10" db="EMBL/GenBank/DDBJ databases">
        <title>Lysobacter alkalisoli sp. nov., isolated from saline-alkaline soil.</title>
        <authorList>
            <person name="Sun J.-Q."/>
        </authorList>
    </citation>
    <scope>NUCLEOTIDE SEQUENCE [LARGE SCALE GENOMIC DNA]</scope>
    <source>
        <strain evidence="3 5">KCTC 42381</strain>
    </source>
</reference>
<evidence type="ECO:0000313" key="3">
    <source>
        <dbReference type="EMBL" id="KAB8198192.1"/>
    </source>
</evidence>
<evidence type="ECO:0000313" key="2">
    <source>
        <dbReference type="EMBL" id="AWV07206.1"/>
    </source>
</evidence>
<dbReference type="EMBL" id="CP029843">
    <property type="protein sequence ID" value="AWV07206.1"/>
    <property type="molecule type" value="Genomic_DNA"/>
</dbReference>
<keyword evidence="4" id="KW-1185">Reference proteome</keyword>
<evidence type="ECO:0000313" key="5">
    <source>
        <dbReference type="Proteomes" id="UP000320431"/>
    </source>
</evidence>
<keyword evidence="1" id="KW-1133">Transmembrane helix</keyword>
<name>A0A2U9T3E4_9GAMM</name>
<dbReference type="Proteomes" id="UP000249447">
    <property type="component" value="Chromosome"/>
</dbReference>
<evidence type="ECO:0000313" key="4">
    <source>
        <dbReference type="Proteomes" id="UP000249447"/>
    </source>
</evidence>
<evidence type="ECO:0000256" key="1">
    <source>
        <dbReference type="SAM" id="Phobius"/>
    </source>
</evidence>
<sequence>MILFFALVSLSLAIAGATAFVIFWPLALVHIRDRHPGVLAEFGPGAFINPAALGWLLAKRYAAIGDRNLSGLATPARLSLLTIIGGLLMAGALWLLSQAIA</sequence>
<gene>
    <name evidence="2" type="ORF">C9I47_1505</name>
    <name evidence="3" type="ORF">FKV24_003360</name>
</gene>
<dbReference type="Proteomes" id="UP000320431">
    <property type="component" value="Unassembled WGS sequence"/>
</dbReference>
<dbReference type="KEGG" id="lmb:C9I47_1505"/>
<dbReference type="EMBL" id="VICD02000046">
    <property type="protein sequence ID" value="KAB8198192.1"/>
    <property type="molecule type" value="Genomic_DNA"/>
</dbReference>
<feature type="transmembrane region" description="Helical" evidence="1">
    <location>
        <begin position="78"/>
        <end position="96"/>
    </location>
</feature>
<dbReference type="OrthoDB" id="5959585at2"/>
<keyword evidence="1" id="KW-0472">Membrane</keyword>
<organism evidence="2 4">
    <name type="scientific">Marilutibacter maris</name>
    <dbReference type="NCBI Taxonomy" id="1605891"/>
    <lineage>
        <taxon>Bacteria</taxon>
        <taxon>Pseudomonadati</taxon>
        <taxon>Pseudomonadota</taxon>
        <taxon>Gammaproteobacteria</taxon>
        <taxon>Lysobacterales</taxon>
        <taxon>Lysobacteraceae</taxon>
        <taxon>Marilutibacter</taxon>
    </lineage>
</organism>
<reference evidence="2 4" key="1">
    <citation type="submission" date="2018-05" db="EMBL/GenBank/DDBJ databases">
        <title>The complete genome of Lysobacter maris HZ9B, a marine bacterium antagonistic against terrestrial plant pathogens.</title>
        <authorList>
            <person name="Zhang X.-Q."/>
        </authorList>
    </citation>
    <scope>NUCLEOTIDE SEQUENCE [LARGE SCALE GENOMIC DNA]</scope>
    <source>
        <strain evidence="2 4">HZ9B</strain>
    </source>
</reference>
<dbReference type="AlphaFoldDB" id="A0A2U9T3E4"/>
<proteinExistence type="predicted"/>